<dbReference type="Pfam" id="PF00300">
    <property type="entry name" value="His_Phos_1"/>
    <property type="match status" value="1"/>
</dbReference>
<keyword evidence="4" id="KW-1185">Reference proteome</keyword>
<proteinExistence type="predicted"/>
<feature type="binding site" evidence="2">
    <location>
        <position position="62"/>
    </location>
    <ligand>
        <name>substrate</name>
    </ligand>
</feature>
<dbReference type="eggNOG" id="COG0406">
    <property type="taxonomic scope" value="Bacteria"/>
</dbReference>
<dbReference type="InterPro" id="IPR013078">
    <property type="entry name" value="His_Pase_superF_clade-1"/>
</dbReference>
<dbReference type="RefSeq" id="WP_015771916.1">
    <property type="nucleotide sequence ID" value="NC_013174.1"/>
</dbReference>
<dbReference type="HOGENOM" id="CLU_033323_9_5_11"/>
<dbReference type="AlphaFoldDB" id="C7R5L5"/>
<evidence type="ECO:0000256" key="1">
    <source>
        <dbReference type="PIRSR" id="PIRSR613078-1"/>
    </source>
</evidence>
<dbReference type="Proteomes" id="UP000000628">
    <property type="component" value="Chromosome"/>
</dbReference>
<evidence type="ECO:0000313" key="4">
    <source>
        <dbReference type="Proteomes" id="UP000000628"/>
    </source>
</evidence>
<feature type="active site" description="Tele-phosphohistidine intermediate" evidence="1">
    <location>
        <position position="11"/>
    </location>
</feature>
<dbReference type="SMART" id="SM00855">
    <property type="entry name" value="PGAM"/>
    <property type="match status" value="1"/>
</dbReference>
<feature type="active site" description="Proton donor/acceptor" evidence="1">
    <location>
        <position position="86"/>
    </location>
</feature>
<sequence length="225" mass="24380">MAVKNIVLVRHGRTAYNAAMRLQGQVDIPLDDIGRWQAAEAAKVLAQSPLATPFILASDLERARDTARVIGDALGVEVHTDARLRERGFGPWEGLTRPEIEEKWPGQYALWAGGGEPNIDGLEDKNTVGQRAADAILEVANSDIDARDLVVVSHGAAISCIIAHLLDQEPSTWRGLAGMRNVHWSVMARNTADGAQPAWRLIEHNAGPSMLHGPDVWAEGPDALQ</sequence>
<name>C7R5L5_JONDD</name>
<dbReference type="GO" id="GO:0005737">
    <property type="term" value="C:cytoplasm"/>
    <property type="evidence" value="ECO:0007669"/>
    <property type="project" value="TreeGrafter"/>
</dbReference>
<dbReference type="PANTHER" id="PTHR48100">
    <property type="entry name" value="BROAD-SPECIFICITY PHOSPHATASE YOR283W-RELATED"/>
    <property type="match status" value="1"/>
</dbReference>
<dbReference type="KEGG" id="jde:Jden_1640"/>
<dbReference type="Gene3D" id="3.40.50.1240">
    <property type="entry name" value="Phosphoglycerate mutase-like"/>
    <property type="match status" value="1"/>
</dbReference>
<protein>
    <submittedName>
        <fullName evidence="3">Phosphoglycerate mutase</fullName>
    </submittedName>
</protein>
<accession>C7R5L5</accession>
<dbReference type="SUPFAM" id="SSF53254">
    <property type="entry name" value="Phosphoglycerate mutase-like"/>
    <property type="match status" value="1"/>
</dbReference>
<dbReference type="STRING" id="471856.Jden_1640"/>
<dbReference type="CDD" id="cd07067">
    <property type="entry name" value="HP_PGM_like"/>
    <property type="match status" value="1"/>
</dbReference>
<dbReference type="InterPro" id="IPR050275">
    <property type="entry name" value="PGM_Phosphatase"/>
</dbReference>
<evidence type="ECO:0000313" key="3">
    <source>
        <dbReference type="EMBL" id="ACV09288.1"/>
    </source>
</evidence>
<evidence type="ECO:0000256" key="2">
    <source>
        <dbReference type="PIRSR" id="PIRSR613078-2"/>
    </source>
</evidence>
<dbReference type="InterPro" id="IPR029033">
    <property type="entry name" value="His_PPase_superfam"/>
</dbReference>
<dbReference type="PANTHER" id="PTHR48100:SF62">
    <property type="entry name" value="GLUCOSYL-3-PHOSPHOGLYCERATE PHOSPHATASE"/>
    <property type="match status" value="1"/>
</dbReference>
<reference evidence="3 4" key="1">
    <citation type="journal article" date="2009" name="Stand. Genomic Sci.">
        <title>Complete genome sequence of Jonesia denitrificans type strain (Prevot 55134).</title>
        <authorList>
            <person name="Pukall R."/>
            <person name="Gehrich-Schroter G."/>
            <person name="Lapidus A."/>
            <person name="Nolan M."/>
            <person name="Glavina Del Rio T."/>
            <person name="Lucas S."/>
            <person name="Chen F."/>
            <person name="Tice H."/>
            <person name="Pitluck S."/>
            <person name="Cheng J.F."/>
            <person name="Copeland A."/>
            <person name="Saunders E."/>
            <person name="Brettin T."/>
            <person name="Detter J.C."/>
            <person name="Bruce D."/>
            <person name="Goodwin L."/>
            <person name="Pati A."/>
            <person name="Ivanova N."/>
            <person name="Mavromatis K."/>
            <person name="Ovchinnikova G."/>
            <person name="Chen A."/>
            <person name="Palaniappan K."/>
            <person name="Land M."/>
            <person name="Hauser L."/>
            <person name="Chang Y.J."/>
            <person name="Jeffries C.D."/>
            <person name="Chain P."/>
            <person name="Goker M."/>
            <person name="Bristow J."/>
            <person name="Eisen J.A."/>
            <person name="Markowitz V."/>
            <person name="Hugenholtz P."/>
            <person name="Kyrpides N.C."/>
            <person name="Klenk H.P."/>
            <person name="Han C."/>
        </authorList>
    </citation>
    <scope>NUCLEOTIDE SEQUENCE [LARGE SCALE GENOMIC DNA]</scope>
    <source>
        <strain evidence="4">ATCC 14870 / DSM 20603 / BCRC 15368 / CIP 55.134 / JCM 11481 / NBRC 15587 / NCTC 10816 / Prevot 55134</strain>
    </source>
</reference>
<dbReference type="EMBL" id="CP001706">
    <property type="protein sequence ID" value="ACV09288.1"/>
    <property type="molecule type" value="Genomic_DNA"/>
</dbReference>
<organism evidence="3 4">
    <name type="scientific">Jonesia denitrificans (strain ATCC 14870 / DSM 20603 / BCRC 15368 / CIP 55.134 / JCM 11481 / NBRC 15587 / NCTC 10816 / Prevot 55134)</name>
    <name type="common">Listeria denitrificans</name>
    <dbReference type="NCBI Taxonomy" id="471856"/>
    <lineage>
        <taxon>Bacteria</taxon>
        <taxon>Bacillati</taxon>
        <taxon>Actinomycetota</taxon>
        <taxon>Actinomycetes</taxon>
        <taxon>Micrococcales</taxon>
        <taxon>Jonesiaceae</taxon>
        <taxon>Jonesia</taxon>
    </lineage>
</organism>
<gene>
    <name evidence="3" type="ordered locus">Jden_1640</name>
</gene>
<dbReference type="GO" id="GO:0016791">
    <property type="term" value="F:phosphatase activity"/>
    <property type="evidence" value="ECO:0007669"/>
    <property type="project" value="TreeGrafter"/>
</dbReference>
<feature type="binding site" evidence="2">
    <location>
        <begin position="10"/>
        <end position="17"/>
    </location>
    <ligand>
        <name>substrate</name>
    </ligand>
</feature>